<dbReference type="Proteomes" id="UP001163096">
    <property type="component" value="Chromosome"/>
</dbReference>
<protein>
    <submittedName>
        <fullName evidence="1">Uncharacterized protein</fullName>
    </submittedName>
</protein>
<dbReference type="AlphaFoldDB" id="A0A9X9S2B2"/>
<keyword evidence="2" id="KW-1185">Reference proteome</keyword>
<dbReference type="KEGG" id="mou:OU421_07210"/>
<dbReference type="GeneID" id="76834878"/>
<evidence type="ECO:0000313" key="2">
    <source>
        <dbReference type="Proteomes" id="UP001163096"/>
    </source>
</evidence>
<name>A0A9X9S2B2_METOG</name>
<gene>
    <name evidence="1" type="ORF">OU421_07210</name>
</gene>
<accession>A0A9X9S2B2</accession>
<dbReference type="EMBL" id="CP113361">
    <property type="protein sequence ID" value="WAI00225.1"/>
    <property type="molecule type" value="Genomic_DNA"/>
</dbReference>
<organism evidence="1 2">
    <name type="scientific">Methanogenium organophilum</name>
    <dbReference type="NCBI Taxonomy" id="2199"/>
    <lineage>
        <taxon>Archaea</taxon>
        <taxon>Methanobacteriati</taxon>
        <taxon>Methanobacteriota</taxon>
        <taxon>Stenosarchaea group</taxon>
        <taxon>Methanomicrobia</taxon>
        <taxon>Methanomicrobiales</taxon>
        <taxon>Methanomicrobiaceae</taxon>
        <taxon>Methanogenium</taxon>
    </lineage>
</organism>
<evidence type="ECO:0000313" key="1">
    <source>
        <dbReference type="EMBL" id="WAI00225.1"/>
    </source>
</evidence>
<proteinExistence type="predicted"/>
<reference evidence="1" key="1">
    <citation type="submission" date="2022-11" db="EMBL/GenBank/DDBJ databases">
        <title>Complete genome sequence of Methanogenium organophilum DSM 3596.</title>
        <authorList>
            <person name="Chen S.-C."/>
            <person name="Lai S.-J."/>
            <person name="You Y.-T."/>
        </authorList>
    </citation>
    <scope>NUCLEOTIDE SEQUENCE</scope>
    <source>
        <strain evidence="1">DSM 3596</strain>
    </source>
</reference>
<dbReference type="RefSeq" id="WP_268185398.1">
    <property type="nucleotide sequence ID" value="NZ_CP113361.1"/>
</dbReference>
<sequence length="52" mass="5684">MKEETTDIRSAFSMIPENRSMKGIISVLLVSTTVALQRSPMSRRKGAGSASR</sequence>